<dbReference type="eggNOG" id="KOG3627">
    <property type="taxonomic scope" value="Eukaryota"/>
</dbReference>
<dbReference type="PANTHER" id="PTHR24276">
    <property type="entry name" value="POLYSERASE-RELATED"/>
    <property type="match status" value="1"/>
</dbReference>
<organism evidence="6">
    <name type="scientific">Musca domestica</name>
    <name type="common">House fly</name>
    <dbReference type="NCBI Taxonomy" id="7370"/>
    <lineage>
        <taxon>Eukaryota</taxon>
        <taxon>Metazoa</taxon>
        <taxon>Ecdysozoa</taxon>
        <taxon>Arthropoda</taxon>
        <taxon>Hexapoda</taxon>
        <taxon>Insecta</taxon>
        <taxon>Pterygota</taxon>
        <taxon>Neoptera</taxon>
        <taxon>Endopterygota</taxon>
        <taxon>Diptera</taxon>
        <taxon>Brachycera</taxon>
        <taxon>Muscomorpha</taxon>
        <taxon>Muscoidea</taxon>
        <taxon>Muscidae</taxon>
        <taxon>Musca</taxon>
    </lineage>
</organism>
<dbReference type="PANTHER" id="PTHR24276:SF91">
    <property type="entry name" value="AT26814P-RELATED"/>
    <property type="match status" value="1"/>
</dbReference>
<keyword evidence="3" id="KW-0378">Hydrolase</keyword>
<dbReference type="EnsemblMetazoa" id="MDOA005077-RA">
    <property type="protein sequence ID" value="MDOA005077-PA"/>
    <property type="gene ID" value="MDOA005077"/>
</dbReference>
<evidence type="ECO:0000256" key="2">
    <source>
        <dbReference type="ARBA" id="ARBA00022670"/>
    </source>
</evidence>
<dbReference type="InterPro" id="IPR009003">
    <property type="entry name" value="Peptidase_S1_PA"/>
</dbReference>
<protein>
    <submittedName>
        <fullName evidence="6">Uncharacterized protein</fullName>
    </submittedName>
</protein>
<dbReference type="PROSITE" id="PS00134">
    <property type="entry name" value="TRYPSIN_HIS"/>
    <property type="match status" value="1"/>
</dbReference>
<comment type="similarity">
    <text evidence="1">Belongs to the peptidase S1 family.</text>
</comment>
<dbReference type="InterPro" id="IPR001314">
    <property type="entry name" value="Peptidase_S1A"/>
</dbReference>
<dbReference type="InterPro" id="IPR001254">
    <property type="entry name" value="Trypsin_dom"/>
</dbReference>
<name>A0A1I8MHY4_MUSDO</name>
<dbReference type="GO" id="GO:0004252">
    <property type="term" value="F:serine-type endopeptidase activity"/>
    <property type="evidence" value="ECO:0007669"/>
    <property type="project" value="InterPro"/>
</dbReference>
<dbReference type="InterPro" id="IPR050430">
    <property type="entry name" value="Peptidase_S1"/>
</dbReference>
<evidence type="ECO:0000256" key="3">
    <source>
        <dbReference type="ARBA" id="ARBA00022801"/>
    </source>
</evidence>
<evidence type="ECO:0000256" key="5">
    <source>
        <dbReference type="ARBA" id="ARBA00023157"/>
    </source>
</evidence>
<keyword evidence="4" id="KW-0720">Serine protease</keyword>
<dbReference type="Pfam" id="PF00089">
    <property type="entry name" value="Trypsin"/>
    <property type="match status" value="2"/>
</dbReference>
<dbReference type="PRINTS" id="PR00722">
    <property type="entry name" value="CHYMOTRYPSIN"/>
</dbReference>
<dbReference type="VEuPathDB" id="VectorBase:MDOMA2_008701"/>
<dbReference type="CDD" id="cd00190">
    <property type="entry name" value="Tryp_SPc"/>
    <property type="match status" value="1"/>
</dbReference>
<proteinExistence type="inferred from homology"/>
<dbReference type="SUPFAM" id="SSF50494">
    <property type="entry name" value="Trypsin-like serine proteases"/>
    <property type="match status" value="1"/>
</dbReference>
<dbReference type="Gene3D" id="2.40.10.10">
    <property type="entry name" value="Trypsin-like serine proteases"/>
    <property type="match status" value="3"/>
</dbReference>
<keyword evidence="5" id="KW-1015">Disulfide bond</keyword>
<reference evidence="6" key="1">
    <citation type="submission" date="2020-05" db="UniProtKB">
        <authorList>
            <consortium name="EnsemblMetazoa"/>
        </authorList>
    </citation>
    <scope>IDENTIFICATION</scope>
    <source>
        <strain evidence="6">Aabys</strain>
    </source>
</reference>
<sequence>MSVGHLFKRQMLLLLPPLLLLLSAVKGASDVGQKNYPQSRIVGGATASEGQFPHQISLKFLNIHNCGGSILSSTYIVTAAHCFFLGNPPTQIPVQYLTIRAGSRDVDHGGQLLPVAEFNDKVKPITLAKTDPPTGVPVVTSGWGLTKVGGKTTKYLQYTTLMAVRNEDCNRILSGVHESVICMAHTINNGVCNGDSGGPAVYNNELVGVTNFVVGGCASYNPDAFASIAYHRQWLKNNTNIS</sequence>
<dbReference type="AlphaFoldDB" id="A0A1I8MHY4"/>
<evidence type="ECO:0000256" key="1">
    <source>
        <dbReference type="ARBA" id="ARBA00007664"/>
    </source>
</evidence>
<dbReference type="InterPro" id="IPR018114">
    <property type="entry name" value="TRYPSIN_HIS"/>
</dbReference>
<dbReference type="InterPro" id="IPR043504">
    <property type="entry name" value="Peptidase_S1_PA_chymotrypsin"/>
</dbReference>
<accession>A0A1I8MHY4</accession>
<evidence type="ECO:0000313" key="6">
    <source>
        <dbReference type="EnsemblMetazoa" id="MDOA005077-PA"/>
    </source>
</evidence>
<dbReference type="SMART" id="SM00020">
    <property type="entry name" value="Tryp_SPc"/>
    <property type="match status" value="1"/>
</dbReference>
<dbReference type="PROSITE" id="PS50240">
    <property type="entry name" value="TRYPSIN_DOM"/>
    <property type="match status" value="1"/>
</dbReference>
<dbReference type="GO" id="GO:0006508">
    <property type="term" value="P:proteolysis"/>
    <property type="evidence" value="ECO:0007669"/>
    <property type="project" value="UniProtKB-KW"/>
</dbReference>
<keyword evidence="2" id="KW-0645">Protease</keyword>
<dbReference type="STRING" id="7370.A0A1I8MHY4"/>
<evidence type="ECO:0000256" key="4">
    <source>
        <dbReference type="ARBA" id="ARBA00022825"/>
    </source>
</evidence>
<dbReference type="VEuPathDB" id="VectorBase:MDOA005077"/>